<dbReference type="Pfam" id="PF02120">
    <property type="entry name" value="Flg_hook"/>
    <property type="match status" value="1"/>
</dbReference>
<feature type="compositionally biased region" description="Basic and acidic residues" evidence="4">
    <location>
        <begin position="420"/>
        <end position="430"/>
    </location>
</feature>
<dbReference type="Gene3D" id="3.30.750.140">
    <property type="match status" value="1"/>
</dbReference>
<feature type="compositionally biased region" description="Low complexity" evidence="4">
    <location>
        <begin position="368"/>
        <end position="381"/>
    </location>
</feature>
<gene>
    <name evidence="6" type="ORF">OB935_03390</name>
</gene>
<name>A0ABT7PV00_9GAMM</name>
<feature type="compositionally biased region" description="Basic and acidic residues" evidence="4">
    <location>
        <begin position="329"/>
        <end position="339"/>
    </location>
</feature>
<dbReference type="CDD" id="cd17470">
    <property type="entry name" value="T3SS_Flik_C"/>
    <property type="match status" value="1"/>
</dbReference>
<dbReference type="PANTHER" id="PTHR37533">
    <property type="entry name" value="FLAGELLAR HOOK-LENGTH CONTROL PROTEIN"/>
    <property type="match status" value="1"/>
</dbReference>
<dbReference type="InterPro" id="IPR038610">
    <property type="entry name" value="FliK-like_C_sf"/>
</dbReference>
<comment type="caution">
    <text evidence="6">The sequence shown here is derived from an EMBL/GenBank/DDBJ whole genome shotgun (WGS) entry which is preliminary data.</text>
</comment>
<comment type="function">
    <text evidence="1">Controls the length of the flagellar hook.</text>
</comment>
<evidence type="ECO:0000256" key="3">
    <source>
        <dbReference type="ARBA" id="ARBA00022795"/>
    </source>
</evidence>
<dbReference type="EMBL" id="JAOPLL010000001">
    <property type="protein sequence ID" value="MDM5070897.1"/>
    <property type="molecule type" value="Genomic_DNA"/>
</dbReference>
<evidence type="ECO:0000256" key="2">
    <source>
        <dbReference type="ARBA" id="ARBA00009149"/>
    </source>
</evidence>
<dbReference type="InterPro" id="IPR021136">
    <property type="entry name" value="Flagellar_hook_control-like_C"/>
</dbReference>
<sequence length="644" mass="65969">MMQTLLTNTPPVQAAAPADKSAPIPPPSDSAEPTPQGEPKGGFSDVMAKAQAEGAPVTKAAQASQAAAGEPKAGGQVVTGPVAGDKGASDKHADAKSLANATEGSAASDDKKKKMEEAESSASPIDFLQRLQDALKQDTSLVSPAPLNLVATAPAVETDGNMLPQAGEDAEAADVLVGAGDKPLSLDDRKAATGSALQAQQAASLLKGEGVEVPAAEGEAQAMESDAAAMAAQLKEAGKDKGAAGTDKAGKAELTGAERAALLSKVLPTEAVDKAAKGEGNKSVEIDASAKPVTPPMSSKEGAEKAHPQRTMEPAVPTQTSATRAFEAGQERADTDTTRSADGVQTRVAAEGGEQPQASATTAAKSESPLAAAGSSATAPAAQPPAEPVLTAPQQVLASSESQGPQASLSALSAGIKQMEASEGREAAKVRNEVKVDVKQKVAEFGKGSALGTESSTHDSHHSQQVQQNSQPQVANNDSKPTVDIAARRDPQNLPHLKLANPEAPAQLHQKVNLMLADKLQQAEIQLDPLGLGKMKIQIQIGADNQANVHFVVQHGQTREMLEQAMPRLRDMLAGQGIQLGQTLVQQQPQQQSQGQSAFAGQGQQGQKESGTFAETGQTEAEVTAAGSRLLTESTNDSGIDFYA</sequence>
<evidence type="ECO:0000313" key="6">
    <source>
        <dbReference type="EMBL" id="MDM5070897.1"/>
    </source>
</evidence>
<keyword evidence="6" id="KW-0969">Cilium</keyword>
<protein>
    <submittedName>
        <fullName evidence="6">Flagellar hook-length control protein FliK</fullName>
    </submittedName>
</protein>
<feature type="region of interest" description="Disordered" evidence="4">
    <location>
        <begin position="263"/>
        <end position="430"/>
    </location>
</feature>
<reference evidence="6" key="1">
    <citation type="submission" date="2024-05" db="EMBL/GenBank/DDBJ databases">
        <title>WGS of Aeromonas isolates.</title>
        <authorList>
            <person name="Lee H."/>
        </authorList>
    </citation>
    <scope>NUCLEOTIDE SEQUENCE</scope>
    <source>
        <strain evidence="6">SU58-3</strain>
    </source>
</reference>
<proteinExistence type="inferred from homology"/>
<feature type="compositionally biased region" description="Polar residues" evidence="4">
    <location>
        <begin position="1"/>
        <end position="11"/>
    </location>
</feature>
<feature type="compositionally biased region" description="Basic and acidic residues" evidence="4">
    <location>
        <begin position="271"/>
        <end position="285"/>
    </location>
</feature>
<dbReference type="RefSeq" id="WP_290017203.1">
    <property type="nucleotide sequence ID" value="NZ_JAOPLL010000001.1"/>
</dbReference>
<dbReference type="Proteomes" id="UP001168107">
    <property type="component" value="Unassembled WGS sequence"/>
</dbReference>
<accession>A0ABT7PV00</accession>
<feature type="region of interest" description="Disordered" evidence="4">
    <location>
        <begin position="447"/>
        <end position="480"/>
    </location>
</feature>
<evidence type="ECO:0000256" key="1">
    <source>
        <dbReference type="ARBA" id="ARBA00003944"/>
    </source>
</evidence>
<feature type="region of interest" description="Disordered" evidence="4">
    <location>
        <begin position="584"/>
        <end position="644"/>
    </location>
</feature>
<feature type="region of interest" description="Disordered" evidence="4">
    <location>
        <begin position="1"/>
        <end position="125"/>
    </location>
</feature>
<feature type="domain" description="Flagellar hook-length control protein-like C-terminal" evidence="5">
    <location>
        <begin position="510"/>
        <end position="593"/>
    </location>
</feature>
<dbReference type="PANTHER" id="PTHR37533:SF2">
    <property type="entry name" value="FLAGELLAR HOOK-LENGTH CONTROL PROTEIN"/>
    <property type="match status" value="1"/>
</dbReference>
<dbReference type="InterPro" id="IPR052563">
    <property type="entry name" value="FliK"/>
</dbReference>
<evidence type="ECO:0000256" key="4">
    <source>
        <dbReference type="SAM" id="MobiDB-lite"/>
    </source>
</evidence>
<keyword evidence="6" id="KW-0282">Flagellum</keyword>
<keyword evidence="7" id="KW-1185">Reference proteome</keyword>
<keyword evidence="3" id="KW-1005">Bacterial flagellum biogenesis</keyword>
<evidence type="ECO:0000259" key="5">
    <source>
        <dbReference type="Pfam" id="PF02120"/>
    </source>
</evidence>
<organism evidence="6 7">
    <name type="scientific">Aeromonas bestiarum</name>
    <dbReference type="NCBI Taxonomy" id="105751"/>
    <lineage>
        <taxon>Bacteria</taxon>
        <taxon>Pseudomonadati</taxon>
        <taxon>Pseudomonadota</taxon>
        <taxon>Gammaproteobacteria</taxon>
        <taxon>Aeromonadales</taxon>
        <taxon>Aeromonadaceae</taxon>
        <taxon>Aeromonas</taxon>
    </lineage>
</organism>
<evidence type="ECO:0000313" key="7">
    <source>
        <dbReference type="Proteomes" id="UP001168107"/>
    </source>
</evidence>
<feature type="compositionally biased region" description="Polar residues" evidence="4">
    <location>
        <begin position="356"/>
        <end position="365"/>
    </location>
</feature>
<feature type="compositionally biased region" description="Polar residues" evidence="4">
    <location>
        <begin position="608"/>
        <end position="621"/>
    </location>
</feature>
<comment type="similarity">
    <text evidence="2">Belongs to the FliK family.</text>
</comment>
<dbReference type="PRINTS" id="PR01007">
    <property type="entry name" value="FLGHOOKFLIK"/>
</dbReference>
<feature type="compositionally biased region" description="Basic and acidic residues" evidence="4">
    <location>
        <begin position="108"/>
        <end position="117"/>
    </location>
</feature>
<feature type="compositionally biased region" description="Polar residues" evidence="4">
    <location>
        <begin position="392"/>
        <end position="411"/>
    </location>
</feature>
<keyword evidence="6" id="KW-0966">Cell projection</keyword>
<feature type="compositionally biased region" description="Low complexity" evidence="4">
    <location>
        <begin position="584"/>
        <end position="607"/>
    </location>
</feature>
<dbReference type="InterPro" id="IPR001635">
    <property type="entry name" value="Flag_hook_Flik"/>
</dbReference>
<feature type="compositionally biased region" description="Low complexity" evidence="4">
    <location>
        <begin position="463"/>
        <end position="473"/>
    </location>
</feature>